<keyword evidence="5" id="KW-1133">Transmembrane helix</keyword>
<dbReference type="InterPro" id="IPR013106">
    <property type="entry name" value="Ig_V-set"/>
</dbReference>
<dbReference type="GO" id="GO:0005886">
    <property type="term" value="C:plasma membrane"/>
    <property type="evidence" value="ECO:0007669"/>
    <property type="project" value="TreeGrafter"/>
</dbReference>
<protein>
    <submittedName>
        <fullName evidence="8">Fas apoptotic inhibitory molecule 3</fullName>
    </submittedName>
</protein>
<evidence type="ECO:0000256" key="4">
    <source>
        <dbReference type="SAM" id="MobiDB-lite"/>
    </source>
</evidence>
<dbReference type="GO" id="GO:0004888">
    <property type="term" value="F:transmembrane signaling receptor activity"/>
    <property type="evidence" value="ECO:0007669"/>
    <property type="project" value="TreeGrafter"/>
</dbReference>
<evidence type="ECO:0000256" key="1">
    <source>
        <dbReference type="ARBA" id="ARBA00004370"/>
    </source>
</evidence>
<dbReference type="Proteomes" id="UP000052978">
    <property type="component" value="Unassembled WGS sequence"/>
</dbReference>
<dbReference type="Pfam" id="PF07686">
    <property type="entry name" value="V-set"/>
    <property type="match status" value="1"/>
</dbReference>
<dbReference type="PANTHER" id="PTHR11860:SF59">
    <property type="entry name" value="FAS APOPTOTIC INHIBITORY MOLECULE 3"/>
    <property type="match status" value="1"/>
</dbReference>
<keyword evidence="2 5" id="KW-0812">Transmembrane</keyword>
<evidence type="ECO:0000256" key="3">
    <source>
        <dbReference type="ARBA" id="ARBA00023136"/>
    </source>
</evidence>
<evidence type="ECO:0000313" key="9">
    <source>
        <dbReference type="Proteomes" id="UP000052978"/>
    </source>
</evidence>
<dbReference type="CDD" id="cd05716">
    <property type="entry name" value="IgV_pIgR_like"/>
    <property type="match status" value="1"/>
</dbReference>
<organism evidence="8 9">
    <name type="scientific">Myotis brandtii</name>
    <name type="common">Brandt's bat</name>
    <dbReference type="NCBI Taxonomy" id="109478"/>
    <lineage>
        <taxon>Eukaryota</taxon>
        <taxon>Metazoa</taxon>
        <taxon>Chordata</taxon>
        <taxon>Craniata</taxon>
        <taxon>Vertebrata</taxon>
        <taxon>Euteleostomi</taxon>
        <taxon>Mammalia</taxon>
        <taxon>Eutheria</taxon>
        <taxon>Laurasiatheria</taxon>
        <taxon>Chiroptera</taxon>
        <taxon>Yangochiroptera</taxon>
        <taxon>Vespertilionidae</taxon>
        <taxon>Myotis</taxon>
    </lineage>
</organism>
<dbReference type="EMBL" id="KE164706">
    <property type="protein sequence ID" value="EPQ19597.1"/>
    <property type="molecule type" value="Genomic_DNA"/>
</dbReference>
<accession>S7QEE9</accession>
<feature type="domain" description="Immunoglobulin V-set" evidence="7">
    <location>
        <begin position="24"/>
        <end position="123"/>
    </location>
</feature>
<dbReference type="AlphaFoldDB" id="S7QEE9"/>
<dbReference type="InterPro" id="IPR013783">
    <property type="entry name" value="Ig-like_fold"/>
</dbReference>
<evidence type="ECO:0000256" key="2">
    <source>
        <dbReference type="ARBA" id="ARBA00022692"/>
    </source>
</evidence>
<evidence type="ECO:0000259" key="7">
    <source>
        <dbReference type="Pfam" id="PF07686"/>
    </source>
</evidence>
<evidence type="ECO:0000256" key="5">
    <source>
        <dbReference type="SAM" id="Phobius"/>
    </source>
</evidence>
<evidence type="ECO:0000313" key="8">
    <source>
        <dbReference type="EMBL" id="EPQ19597.1"/>
    </source>
</evidence>
<feature type="region of interest" description="Disordered" evidence="4">
    <location>
        <begin position="184"/>
        <end position="265"/>
    </location>
</feature>
<feature type="compositionally biased region" description="Polar residues" evidence="4">
    <location>
        <begin position="222"/>
        <end position="234"/>
    </location>
</feature>
<sequence>MDLWLWLIYFLPTVSGALVLPEVKLEGMLGGSITIECPLPETYTRVYLCREIDKSQACFTVVSNKRFVRKEYKQRITLKLCPDQNLFLVKVTELTQSDSGVYACGTGTHTDRGKTQKVTLDVHSGFQLLPEPTSAFLMPPAEYDPFWEEEPFPPWSRRVPPMEMLPWFQKPVLVSSLEVLPQVTSPAPRTETPPAHHPSPTTPVTHRPRVSRSSAVVAAKPTTRQPSTTSSKTSAPERLLRPQTASYNQHTRLHRQRASHHGPASRMEDQGFHLLIPTFLSLILLTLLGLLVTRIIQRKKERKGEGRNIDQLPPVHPLLGCRKRLYSLKGLTRWKSVSSQVRAGGRPGTKTPSVSEAPWPHVPSLKTSCEYMSVYHQPAAMMEDADSDEYVNIYCLTHPSSCPPGPRPLRQ</sequence>
<comment type="subcellular location">
    <subcellularLocation>
        <location evidence="1">Membrane</location>
    </subcellularLocation>
</comment>
<feature type="compositionally biased region" description="Basic residues" evidence="4">
    <location>
        <begin position="251"/>
        <end position="260"/>
    </location>
</feature>
<name>S7QEE9_MYOBR</name>
<dbReference type="SUPFAM" id="SSF48726">
    <property type="entry name" value="Immunoglobulin"/>
    <property type="match status" value="1"/>
</dbReference>
<feature type="transmembrane region" description="Helical" evidence="5">
    <location>
        <begin position="272"/>
        <end position="293"/>
    </location>
</feature>
<keyword evidence="9" id="KW-1185">Reference proteome</keyword>
<feature type="region of interest" description="Disordered" evidence="4">
    <location>
        <begin position="339"/>
        <end position="359"/>
    </location>
</feature>
<feature type="chain" id="PRO_5004556062" evidence="6">
    <location>
        <begin position="17"/>
        <end position="411"/>
    </location>
</feature>
<keyword evidence="3 5" id="KW-0472">Membrane</keyword>
<dbReference type="Gene3D" id="2.60.40.10">
    <property type="entry name" value="Immunoglobulins"/>
    <property type="match status" value="1"/>
</dbReference>
<reference evidence="8 9" key="1">
    <citation type="journal article" date="2013" name="Nat. Commun.">
        <title>Genome analysis reveals insights into physiology and longevity of the Brandt's bat Myotis brandtii.</title>
        <authorList>
            <person name="Seim I."/>
            <person name="Fang X."/>
            <person name="Xiong Z."/>
            <person name="Lobanov A.V."/>
            <person name="Huang Z."/>
            <person name="Ma S."/>
            <person name="Feng Y."/>
            <person name="Turanov A.A."/>
            <person name="Zhu Y."/>
            <person name="Lenz T.L."/>
            <person name="Gerashchenko M.V."/>
            <person name="Fan D."/>
            <person name="Hee Yim S."/>
            <person name="Yao X."/>
            <person name="Jordan D."/>
            <person name="Xiong Y."/>
            <person name="Ma Y."/>
            <person name="Lyapunov A.N."/>
            <person name="Chen G."/>
            <person name="Kulakova O.I."/>
            <person name="Sun Y."/>
            <person name="Lee S.G."/>
            <person name="Bronson R.T."/>
            <person name="Moskalev A.A."/>
            <person name="Sunyaev S.R."/>
            <person name="Zhang G."/>
            <person name="Krogh A."/>
            <person name="Wang J."/>
            <person name="Gladyshev V.N."/>
        </authorList>
    </citation>
    <scope>NUCLEOTIDE SEQUENCE [LARGE SCALE GENOMIC DNA]</scope>
</reference>
<gene>
    <name evidence="8" type="ORF">D623_10018443</name>
</gene>
<evidence type="ECO:0000256" key="6">
    <source>
        <dbReference type="SAM" id="SignalP"/>
    </source>
</evidence>
<dbReference type="InterPro" id="IPR036179">
    <property type="entry name" value="Ig-like_dom_sf"/>
</dbReference>
<keyword evidence="6" id="KW-0732">Signal</keyword>
<proteinExistence type="predicted"/>
<dbReference type="InterPro" id="IPR050671">
    <property type="entry name" value="CD300_family_receptors"/>
</dbReference>
<dbReference type="PANTHER" id="PTHR11860">
    <property type="entry name" value="POLYMERIC-IMMUNOGLOBULIN RECEPTOR"/>
    <property type="match status" value="1"/>
</dbReference>
<feature type="signal peptide" evidence="6">
    <location>
        <begin position="1"/>
        <end position="16"/>
    </location>
</feature>